<feature type="chain" id="PRO_5024327837" evidence="1">
    <location>
        <begin position="25"/>
        <end position="536"/>
    </location>
</feature>
<sequence length="536" mass="57547">MPQSRMLWLATMVFACPWPASVQAQVKLDRIFPPVVAVGAAGDLTAEGEFPSWPAEIICDRTDLEWSVGDKPGQLHVRVPAESAPGVAWIRLHDATAATSLVPLLVSTAPVTVEHEPNDRRSEANALTLPCTVAGRLAKRGDSDAFRVPLKQGDRLVVSATAHQVLRSPMDAVLQLTDPQGNVLAQSDDVRGLDPQLVYEAPETGDVLIRIFAFPETPNSTIDFSGSPSFVYVLDVTTGAFLDHAVPGQDAVLGFGYGLPSPAKVVVQPATDVSPPVGFVHDALGWCWLPVTDEQTSTIVSQDAKFTTLPAIGLGHLSGPDDLARFRFEVRKGQTYRAAVDSRAMGYPIDSNLSLYETSPRRLIVSNDDASRSNFDAELKFTAEKDSEVEVVLSDRVAGFGPRHLYRLHIAEFEPDFRLSVAEDHFNLSADGPAAVTVSVDRDRGFDAMIRVSAMGLPDGVTCESVISEAKGDTAKKVTLKLMSTGKKPRRGSFQIVGAALNGEKQPGGLERKAALALRPAVPVKTFSLTGPAVPE</sequence>
<dbReference type="RefSeq" id="WP_150077522.1">
    <property type="nucleotide sequence ID" value="NZ_VWOX01000009.1"/>
</dbReference>
<keyword evidence="1" id="KW-0732">Signal</keyword>
<keyword evidence="2" id="KW-0378">Hydrolase</keyword>
<dbReference type="EMBL" id="VWOX01000009">
    <property type="protein sequence ID" value="KAA5541788.1"/>
    <property type="molecule type" value="Genomic_DNA"/>
</dbReference>
<reference evidence="2 3" key="1">
    <citation type="submission" date="2019-08" db="EMBL/GenBank/DDBJ databases">
        <authorList>
            <person name="Dhanesh K."/>
            <person name="Kumar G."/>
            <person name="Sasikala C."/>
            <person name="Venkata Ramana C."/>
        </authorList>
    </citation>
    <scope>NUCLEOTIDE SEQUENCE [LARGE SCALE GENOMIC DNA]</scope>
    <source>
        <strain evidence="2 3">JC645</strain>
    </source>
</reference>
<dbReference type="PROSITE" id="PS51257">
    <property type="entry name" value="PROKAR_LIPOPROTEIN"/>
    <property type="match status" value="1"/>
</dbReference>
<name>A0A5M6D2S3_9BACT</name>
<comment type="caution">
    <text evidence="2">The sequence shown here is derived from an EMBL/GenBank/DDBJ whole genome shotgun (WGS) entry which is preliminary data.</text>
</comment>
<dbReference type="Proteomes" id="UP000324479">
    <property type="component" value="Unassembled WGS sequence"/>
</dbReference>
<gene>
    <name evidence="2" type="ORF">FYK55_16390</name>
</gene>
<organism evidence="2 3">
    <name type="scientific">Roseiconus nitratireducens</name>
    <dbReference type="NCBI Taxonomy" id="2605748"/>
    <lineage>
        <taxon>Bacteria</taxon>
        <taxon>Pseudomonadati</taxon>
        <taxon>Planctomycetota</taxon>
        <taxon>Planctomycetia</taxon>
        <taxon>Pirellulales</taxon>
        <taxon>Pirellulaceae</taxon>
        <taxon>Roseiconus</taxon>
    </lineage>
</organism>
<evidence type="ECO:0000313" key="3">
    <source>
        <dbReference type="Proteomes" id="UP000324479"/>
    </source>
</evidence>
<dbReference type="GO" id="GO:0008233">
    <property type="term" value="F:peptidase activity"/>
    <property type="evidence" value="ECO:0007669"/>
    <property type="project" value="UniProtKB-KW"/>
</dbReference>
<keyword evidence="2" id="KW-0645">Protease</keyword>
<keyword evidence="3" id="KW-1185">Reference proteome</keyword>
<dbReference type="AlphaFoldDB" id="A0A5M6D2S3"/>
<proteinExistence type="predicted"/>
<accession>A0A5M6D2S3</accession>
<dbReference type="Gene3D" id="2.60.120.380">
    <property type="match status" value="1"/>
</dbReference>
<feature type="signal peptide" evidence="1">
    <location>
        <begin position="1"/>
        <end position="24"/>
    </location>
</feature>
<evidence type="ECO:0000256" key="1">
    <source>
        <dbReference type="SAM" id="SignalP"/>
    </source>
</evidence>
<evidence type="ECO:0000313" key="2">
    <source>
        <dbReference type="EMBL" id="KAA5541788.1"/>
    </source>
</evidence>
<dbReference type="GO" id="GO:0006508">
    <property type="term" value="P:proteolysis"/>
    <property type="evidence" value="ECO:0007669"/>
    <property type="project" value="UniProtKB-KW"/>
</dbReference>
<protein>
    <submittedName>
        <fullName evidence="2">Serine protease</fullName>
    </submittedName>
</protein>